<name>A0A644UDP7_9ZZZZ</name>
<dbReference type="GO" id="GO:0005829">
    <property type="term" value="C:cytosol"/>
    <property type="evidence" value="ECO:0007669"/>
    <property type="project" value="TreeGrafter"/>
</dbReference>
<dbReference type="Pfam" id="PF00126">
    <property type="entry name" value="HTH_1"/>
    <property type="match status" value="1"/>
</dbReference>
<dbReference type="InterPro" id="IPR036390">
    <property type="entry name" value="WH_DNA-bd_sf"/>
</dbReference>
<protein>
    <submittedName>
        <fullName evidence="6">HTH-type transcriptional regulator CynR</fullName>
    </submittedName>
</protein>
<evidence type="ECO:0000256" key="2">
    <source>
        <dbReference type="ARBA" id="ARBA00023015"/>
    </source>
</evidence>
<sequence length="299" mass="34037">MDIHHLTYFIEVARHRNFTKAAQALHISQPSISKMIKVLEEELGVPLFARTTRQIELTDAGRAVLNEAQLIINSFQNLKSQLSDVMQLRTGNILFGLPPMVGASFFPKIIGQFNHKYPGISIKLIEVGSRQIEDGIEDGSLDLGVVALPVKEDNFEMLSFLKEPLMVITPINHRLAKRAKIHLVDLKDEPLALFREDFSLHDTIIDRCHDRGFYPKLICESSQWDFIAEMVASNLGVALLPTTICRDLDPKRIKSIPLTDPIIYWDLAIIWKKDKYIPFAAKEWLKFTSSLLGINFKMN</sequence>
<dbReference type="GO" id="GO:0003700">
    <property type="term" value="F:DNA-binding transcription factor activity"/>
    <property type="evidence" value="ECO:0007669"/>
    <property type="project" value="InterPro"/>
</dbReference>
<evidence type="ECO:0000256" key="3">
    <source>
        <dbReference type="ARBA" id="ARBA00023125"/>
    </source>
</evidence>
<evidence type="ECO:0000256" key="4">
    <source>
        <dbReference type="ARBA" id="ARBA00023163"/>
    </source>
</evidence>
<dbReference type="CDD" id="cd08438">
    <property type="entry name" value="PBP2_CidR"/>
    <property type="match status" value="1"/>
</dbReference>
<dbReference type="Gene3D" id="3.40.190.290">
    <property type="match status" value="1"/>
</dbReference>
<dbReference type="Gene3D" id="1.10.10.10">
    <property type="entry name" value="Winged helix-like DNA-binding domain superfamily/Winged helix DNA-binding domain"/>
    <property type="match status" value="1"/>
</dbReference>
<dbReference type="PANTHER" id="PTHR30419">
    <property type="entry name" value="HTH-TYPE TRANSCRIPTIONAL REGULATOR YBHD"/>
    <property type="match status" value="1"/>
</dbReference>
<dbReference type="FunFam" id="1.10.10.10:FF:000001">
    <property type="entry name" value="LysR family transcriptional regulator"/>
    <property type="match status" value="1"/>
</dbReference>
<comment type="caution">
    <text evidence="6">The sequence shown here is derived from an EMBL/GenBank/DDBJ whole genome shotgun (WGS) entry which is preliminary data.</text>
</comment>
<comment type="similarity">
    <text evidence="1">Belongs to the LysR transcriptional regulatory family.</text>
</comment>
<dbReference type="InterPro" id="IPR005119">
    <property type="entry name" value="LysR_subst-bd"/>
</dbReference>
<dbReference type="SUPFAM" id="SSF46785">
    <property type="entry name" value="Winged helix' DNA-binding domain"/>
    <property type="match status" value="1"/>
</dbReference>
<gene>
    <name evidence="6" type="primary">cynR_3</name>
    <name evidence="6" type="ORF">SDC9_22967</name>
</gene>
<keyword evidence="4" id="KW-0804">Transcription</keyword>
<dbReference type="InterPro" id="IPR050950">
    <property type="entry name" value="HTH-type_LysR_regulators"/>
</dbReference>
<dbReference type="EMBL" id="VSSQ01000103">
    <property type="protein sequence ID" value="MPL77116.1"/>
    <property type="molecule type" value="Genomic_DNA"/>
</dbReference>
<dbReference type="PANTHER" id="PTHR30419:SF8">
    <property type="entry name" value="NITROGEN ASSIMILATION TRANSCRIPTIONAL ACTIVATOR-RELATED"/>
    <property type="match status" value="1"/>
</dbReference>
<dbReference type="Pfam" id="PF03466">
    <property type="entry name" value="LysR_substrate"/>
    <property type="match status" value="1"/>
</dbReference>
<organism evidence="6">
    <name type="scientific">bioreactor metagenome</name>
    <dbReference type="NCBI Taxonomy" id="1076179"/>
    <lineage>
        <taxon>unclassified sequences</taxon>
        <taxon>metagenomes</taxon>
        <taxon>ecological metagenomes</taxon>
    </lineage>
</organism>
<dbReference type="InterPro" id="IPR000847">
    <property type="entry name" value="LysR_HTH_N"/>
</dbReference>
<dbReference type="GO" id="GO:0003677">
    <property type="term" value="F:DNA binding"/>
    <property type="evidence" value="ECO:0007669"/>
    <property type="project" value="UniProtKB-KW"/>
</dbReference>
<dbReference type="SUPFAM" id="SSF53850">
    <property type="entry name" value="Periplasmic binding protein-like II"/>
    <property type="match status" value="1"/>
</dbReference>
<dbReference type="AlphaFoldDB" id="A0A644UDP7"/>
<reference evidence="6" key="1">
    <citation type="submission" date="2019-08" db="EMBL/GenBank/DDBJ databases">
        <authorList>
            <person name="Kucharzyk K."/>
            <person name="Murdoch R.W."/>
            <person name="Higgins S."/>
            <person name="Loffler F."/>
        </authorList>
    </citation>
    <scope>NUCLEOTIDE SEQUENCE</scope>
</reference>
<dbReference type="PRINTS" id="PR00039">
    <property type="entry name" value="HTHLYSR"/>
</dbReference>
<evidence type="ECO:0000259" key="5">
    <source>
        <dbReference type="PROSITE" id="PS50931"/>
    </source>
</evidence>
<keyword evidence="3" id="KW-0238">DNA-binding</keyword>
<dbReference type="PROSITE" id="PS50931">
    <property type="entry name" value="HTH_LYSR"/>
    <property type="match status" value="1"/>
</dbReference>
<dbReference type="InterPro" id="IPR036388">
    <property type="entry name" value="WH-like_DNA-bd_sf"/>
</dbReference>
<feature type="domain" description="HTH lysR-type" evidence="5">
    <location>
        <begin position="1"/>
        <end position="58"/>
    </location>
</feature>
<evidence type="ECO:0000313" key="6">
    <source>
        <dbReference type="EMBL" id="MPL77116.1"/>
    </source>
</evidence>
<evidence type="ECO:0000256" key="1">
    <source>
        <dbReference type="ARBA" id="ARBA00009437"/>
    </source>
</evidence>
<accession>A0A644UDP7</accession>
<keyword evidence="2" id="KW-0805">Transcription regulation</keyword>
<proteinExistence type="inferred from homology"/>